<reference evidence="2 3" key="1">
    <citation type="submission" date="2018-08" db="EMBL/GenBank/DDBJ databases">
        <title>Aphanomyces genome sequencing and annotation.</title>
        <authorList>
            <person name="Minardi D."/>
            <person name="Oidtmann B."/>
            <person name="Van Der Giezen M."/>
            <person name="Studholme D.J."/>
        </authorList>
    </citation>
    <scope>NUCLEOTIDE SEQUENCE [LARGE SCALE GENOMIC DNA]</scope>
    <source>
        <strain evidence="2 3">FDL457</strain>
    </source>
</reference>
<sequence>VMHSTGGNFVVRSHGKHVKDTEQVKKLSKKSNRRPVTPSQTATSSSRDVALITLLADKRSQAQKAIFDEDVVFACATAATTATARAYEAADRERQAWATTRVECDGMDEECMLSLAVEMKGERCTSMRQDGVSRYVLGVMGTAVRRVVRQVLQRGAAIEVNDVENTMSSLEKEAKEHALVKAFFASDIEAQREALAHEIEACKTMYAKRVIDGDEHARKLCLKLHELAIAEEAMEDLVYESLEKEEVVVIRYHQPSSMSQQAWEAWGDDPEDNV</sequence>
<feature type="region of interest" description="Disordered" evidence="1">
    <location>
        <begin position="1"/>
        <end position="44"/>
    </location>
</feature>
<dbReference type="AlphaFoldDB" id="A0A3R7ARH7"/>
<evidence type="ECO:0000313" key="2">
    <source>
        <dbReference type="EMBL" id="RHZ34067.1"/>
    </source>
</evidence>
<gene>
    <name evidence="2" type="ORF">DYB26_012010</name>
</gene>
<accession>A0A3R7ARH7</accession>
<protein>
    <submittedName>
        <fullName evidence="2">Uncharacterized protein</fullName>
    </submittedName>
</protein>
<evidence type="ECO:0000313" key="3">
    <source>
        <dbReference type="Proteomes" id="UP000286510"/>
    </source>
</evidence>
<dbReference type="VEuPathDB" id="FungiDB:H257_08354"/>
<name>A0A3R7ARH7_APHAT</name>
<dbReference type="Proteomes" id="UP000286510">
    <property type="component" value="Unassembled WGS sequence"/>
</dbReference>
<feature type="non-terminal residue" evidence="2">
    <location>
        <position position="1"/>
    </location>
</feature>
<comment type="caution">
    <text evidence="2">The sequence shown here is derived from an EMBL/GenBank/DDBJ whole genome shotgun (WGS) entry which is preliminary data.</text>
</comment>
<dbReference type="EMBL" id="QUTF01009847">
    <property type="protein sequence ID" value="RHZ34067.1"/>
    <property type="molecule type" value="Genomic_DNA"/>
</dbReference>
<organism evidence="2 3">
    <name type="scientific">Aphanomyces astaci</name>
    <name type="common">Crayfish plague agent</name>
    <dbReference type="NCBI Taxonomy" id="112090"/>
    <lineage>
        <taxon>Eukaryota</taxon>
        <taxon>Sar</taxon>
        <taxon>Stramenopiles</taxon>
        <taxon>Oomycota</taxon>
        <taxon>Saprolegniomycetes</taxon>
        <taxon>Saprolegniales</taxon>
        <taxon>Verrucalvaceae</taxon>
        <taxon>Aphanomyces</taxon>
    </lineage>
</organism>
<proteinExistence type="predicted"/>
<evidence type="ECO:0000256" key="1">
    <source>
        <dbReference type="SAM" id="MobiDB-lite"/>
    </source>
</evidence>